<evidence type="ECO:0000256" key="1">
    <source>
        <dbReference type="ARBA" id="ARBA00001962"/>
    </source>
</evidence>
<dbReference type="GO" id="GO:0004748">
    <property type="term" value="F:ribonucleoside-diphosphate reductase activity, thioredoxin disulfide as acceptor"/>
    <property type="evidence" value="ECO:0007669"/>
    <property type="project" value="UniProtKB-EC"/>
</dbReference>
<evidence type="ECO:0000313" key="8">
    <source>
        <dbReference type="EnsemblMetazoa" id="AATE020738-PA.1"/>
    </source>
</evidence>
<dbReference type="CDD" id="cd01049">
    <property type="entry name" value="RNRR2"/>
    <property type="match status" value="1"/>
</dbReference>
<proteinExistence type="inferred from homology"/>
<keyword evidence="6" id="KW-0408">Iron</keyword>
<dbReference type="PROSITE" id="PS00368">
    <property type="entry name" value="RIBORED_SMALL"/>
    <property type="match status" value="1"/>
</dbReference>
<evidence type="ECO:0000256" key="6">
    <source>
        <dbReference type="ARBA" id="ARBA00023004"/>
    </source>
</evidence>
<keyword evidence="7" id="KW-0215">Deoxyribonucleotide synthesis</keyword>
<comment type="similarity">
    <text evidence="2">Belongs to the ribonucleoside diphosphate reductase small chain family.</text>
</comment>
<name>A0A182JMA7_ANOAO</name>
<dbReference type="PANTHER" id="PTHR23409">
    <property type="entry name" value="RIBONUCLEOSIDE-DIPHOSPHATE REDUCTASE SMALL CHAIN"/>
    <property type="match status" value="1"/>
</dbReference>
<dbReference type="EC" id="1.17.4.1" evidence="3"/>
<dbReference type="SUPFAM" id="SSF47240">
    <property type="entry name" value="Ferritin-like"/>
    <property type="match status" value="1"/>
</dbReference>
<keyword evidence="4" id="KW-0479">Metal-binding</keyword>
<dbReference type="InterPro" id="IPR012348">
    <property type="entry name" value="RNR-like"/>
</dbReference>
<evidence type="ECO:0000256" key="4">
    <source>
        <dbReference type="ARBA" id="ARBA00022723"/>
    </source>
</evidence>
<dbReference type="InterPro" id="IPR030475">
    <property type="entry name" value="RNR_small_AS"/>
</dbReference>
<dbReference type="STRING" id="41427.A0A182JMA7"/>
<dbReference type="PANTHER" id="PTHR23409:SF18">
    <property type="entry name" value="RIBONUCLEOSIDE-DIPHOSPHATE REDUCTASE SUBUNIT M2"/>
    <property type="match status" value="1"/>
</dbReference>
<evidence type="ECO:0000256" key="3">
    <source>
        <dbReference type="ARBA" id="ARBA00012274"/>
    </source>
</evidence>
<protein>
    <recommendedName>
        <fullName evidence="3">ribonucleoside-diphosphate reductase</fullName>
        <ecNumber evidence="3">1.17.4.1</ecNumber>
    </recommendedName>
</protein>
<comment type="cofactor">
    <cofactor evidence="1">
        <name>Fe cation</name>
        <dbReference type="ChEBI" id="CHEBI:24875"/>
    </cofactor>
</comment>
<dbReference type="VEuPathDB" id="VectorBase:AATE020738"/>
<sequence>LFCESVYVFQSVKLRVNMVLDKENFAENMEVLIKNTRNVLTESGANLTQTTKTPTITADETMDENKVMVVAGSSGNDTKALTKADQSEVHLQEATPFDPSIEPLLRDNPRRFVIFPVQYHDIWQMYKKAEASFWTVEEVDLSKDMKDWEALKPSERHFISHVLAFFAASDGIVNENLVERFSQEVQVTEARCFYGFQIAMENVHSEMYSLLIDTYIRDSKEREFLFNAIETLPCVKKKADWALNWISSKKANFGERVVAFAAVEGIFFSGSFAAIFWLKKRGLMPGLTFSNELISRDEGLHCDFACLMFKYLVQKPTRERVTSIIRDAVLIEQEFLTKALPVDMLGMNCDLMSQYIEFVADRLLVELGCEKIYNTKNPFNFMEFISLEGKTNFFEKKVGEYQKWGVMANRLDNVFTLDADF</sequence>
<reference evidence="8" key="1">
    <citation type="submission" date="2022-08" db="UniProtKB">
        <authorList>
            <consortium name="EnsemblMetazoa"/>
        </authorList>
    </citation>
    <scope>IDENTIFICATION</scope>
    <source>
        <strain evidence="8">EBRO</strain>
    </source>
</reference>
<dbReference type="InterPro" id="IPR009078">
    <property type="entry name" value="Ferritin-like_SF"/>
</dbReference>
<evidence type="ECO:0000256" key="7">
    <source>
        <dbReference type="ARBA" id="ARBA00023116"/>
    </source>
</evidence>
<dbReference type="GO" id="GO:0005829">
    <property type="term" value="C:cytosol"/>
    <property type="evidence" value="ECO:0007669"/>
    <property type="project" value="TreeGrafter"/>
</dbReference>
<accession>A0A182JMA7</accession>
<evidence type="ECO:0000256" key="2">
    <source>
        <dbReference type="ARBA" id="ARBA00009303"/>
    </source>
</evidence>
<dbReference type="GO" id="GO:0009263">
    <property type="term" value="P:deoxyribonucleotide biosynthetic process"/>
    <property type="evidence" value="ECO:0007669"/>
    <property type="project" value="UniProtKB-KW"/>
</dbReference>
<dbReference type="InterPro" id="IPR000358">
    <property type="entry name" value="RNR_small_fam"/>
</dbReference>
<keyword evidence="5" id="KW-0560">Oxidoreductase</keyword>
<dbReference type="GO" id="GO:0046872">
    <property type="term" value="F:metal ion binding"/>
    <property type="evidence" value="ECO:0007669"/>
    <property type="project" value="UniProtKB-KW"/>
</dbReference>
<dbReference type="InterPro" id="IPR033909">
    <property type="entry name" value="RNR_small"/>
</dbReference>
<dbReference type="AlphaFoldDB" id="A0A182JMA7"/>
<evidence type="ECO:0000256" key="5">
    <source>
        <dbReference type="ARBA" id="ARBA00023002"/>
    </source>
</evidence>
<organism evidence="8">
    <name type="scientific">Anopheles atroparvus</name>
    <name type="common">European mosquito</name>
    <dbReference type="NCBI Taxonomy" id="41427"/>
    <lineage>
        <taxon>Eukaryota</taxon>
        <taxon>Metazoa</taxon>
        <taxon>Ecdysozoa</taxon>
        <taxon>Arthropoda</taxon>
        <taxon>Hexapoda</taxon>
        <taxon>Insecta</taxon>
        <taxon>Pterygota</taxon>
        <taxon>Neoptera</taxon>
        <taxon>Endopterygota</taxon>
        <taxon>Diptera</taxon>
        <taxon>Nematocera</taxon>
        <taxon>Culicoidea</taxon>
        <taxon>Culicidae</taxon>
        <taxon>Anophelinae</taxon>
        <taxon>Anopheles</taxon>
    </lineage>
</organism>
<dbReference type="FunFam" id="1.10.620.20:FF:000004">
    <property type="entry name" value="Ribonucleoside-diphosphate reductase subunit M2 B"/>
    <property type="match status" value="1"/>
</dbReference>
<dbReference type="Gene3D" id="1.10.620.20">
    <property type="entry name" value="Ribonucleotide Reductase, subunit A"/>
    <property type="match status" value="1"/>
</dbReference>
<dbReference type="Pfam" id="PF00268">
    <property type="entry name" value="Ribonuc_red_sm"/>
    <property type="match status" value="1"/>
</dbReference>
<dbReference type="EnsemblMetazoa" id="AATE020738-RA">
    <property type="protein sequence ID" value="AATE020738-PA.1"/>
    <property type="gene ID" value="AATE020738"/>
</dbReference>